<protein>
    <submittedName>
        <fullName evidence="1">Uncharacterized protein</fullName>
    </submittedName>
</protein>
<evidence type="ECO:0000313" key="2">
    <source>
        <dbReference type="Proteomes" id="UP000011560"/>
    </source>
</evidence>
<dbReference type="OrthoDB" id="248618at2157"/>
<keyword evidence="2" id="KW-1185">Reference proteome</keyword>
<reference evidence="1 2" key="1">
    <citation type="journal article" date="2014" name="PLoS Genet.">
        <title>Phylogenetically driven sequencing of extremely halophilic archaea reveals strategies for static and dynamic osmo-response.</title>
        <authorList>
            <person name="Becker E.A."/>
            <person name="Seitzer P.M."/>
            <person name="Tritt A."/>
            <person name="Larsen D."/>
            <person name="Krusor M."/>
            <person name="Yao A.I."/>
            <person name="Wu D."/>
            <person name="Madern D."/>
            <person name="Eisen J.A."/>
            <person name="Darling A.E."/>
            <person name="Facciotti M.T."/>
        </authorList>
    </citation>
    <scope>NUCLEOTIDE SEQUENCE [LARGE SCALE GENOMIC DNA]</scope>
    <source>
        <strain evidence="1 2">JCM 14624</strain>
    </source>
</reference>
<sequence>MEHDLNRTHSLLSDHFGEAFTALFEHVTDETTAAVVRVDEGELSLDIEGDETRSTWESVRDRFERVADGDGSKSTWRCPTTTAADRSALANLFSQAAGIVGTHFVHEIELRRDGQALVFAVPHHQDAFVDATVSDRIDREEIVALPCEKTCLVPTEPAERWVEDDREWSLAGTSLCVERRDGRRTNCYGLSNLHAVSIAADGTLELTWDAGTVGDDVIGRALTWVMKKFYRPPTAVPCPDHERARAVRARMQAILAAYDGRGL</sequence>
<comment type="caution">
    <text evidence="1">The sequence shown here is derived from an EMBL/GenBank/DDBJ whole genome shotgun (WGS) entry which is preliminary data.</text>
</comment>
<dbReference type="Proteomes" id="UP000011560">
    <property type="component" value="Unassembled WGS sequence"/>
</dbReference>
<dbReference type="EMBL" id="AOIQ01000012">
    <property type="protein sequence ID" value="ELZ11599.1"/>
    <property type="molecule type" value="Genomic_DNA"/>
</dbReference>
<proteinExistence type="predicted"/>
<dbReference type="PATRIC" id="fig|1227490.4.peg.1432"/>
<evidence type="ECO:0000313" key="1">
    <source>
        <dbReference type="EMBL" id="ELZ11599.1"/>
    </source>
</evidence>
<accession>M0BPT0</accession>
<dbReference type="AlphaFoldDB" id="M0BPT0"/>
<dbReference type="RefSeq" id="WP_007699975.1">
    <property type="nucleotide sequence ID" value="NZ_AOIQ01000012.1"/>
</dbReference>
<name>M0BPT0_9EURY</name>
<organism evidence="1 2">
    <name type="scientific">Halovivax asiaticus JCM 14624</name>
    <dbReference type="NCBI Taxonomy" id="1227490"/>
    <lineage>
        <taxon>Archaea</taxon>
        <taxon>Methanobacteriati</taxon>
        <taxon>Methanobacteriota</taxon>
        <taxon>Stenosarchaea group</taxon>
        <taxon>Halobacteria</taxon>
        <taxon>Halobacteriales</taxon>
        <taxon>Natrialbaceae</taxon>
        <taxon>Halovivax</taxon>
    </lineage>
</organism>
<gene>
    <name evidence="1" type="ORF">C479_07041</name>
</gene>